<dbReference type="AlphaFoldDB" id="A0A086SY13"/>
<dbReference type="Gene3D" id="3.30.560.10">
    <property type="entry name" value="Glucose Oxidase, domain 3"/>
    <property type="match status" value="1"/>
</dbReference>
<comment type="caution">
    <text evidence="8">The sequence shown here is derived from an EMBL/GenBank/DDBJ whole genome shotgun (WGS) entry which is preliminary data.</text>
</comment>
<sequence>MYFFIAGALLCAVAGALPVGNSTEYEYVIIGSGPGGGSLAANLARAGHSVFLIEAGSDNGDSILERAPFCAEASWEFFVSHFQNETQARRDNKFTYRLNNGSYYVGLEPPEDAEPLGIFYPRGATLGGSAQVNAMNMALPPDEEWQIIADLTGDDSWLPSNIRTYYEELERNLYMPENTPNHGFDGYIPVTRNNISYVTSRPGVSAVVNEAIRRLEGIEVESEEHLADLLERDMNTADPQRYERPGAYQIPLHIDERKRRHGSRNFIVETLNARDEHGSPLYPLTLSTNSLATRILFHEQKECGRKPRAYGVEYLHGEAMYAGDRRYDPSQTGELRRVKASREVIVAGGAFNTPQILKLSGVGPRQELEHLDIPVVVDLPAVGNYLQDNYESAVSIRANTPWENNPYADCTFDPTLPSEDPCLSLWLNDGVGPYGEGAAPLALWYRSSVSDNADADIYFFGSAGAEFRGHWPGYSQAQVPNTTFFWSMVKMQVGSQAGTVTLRSRDPRDTPRIDFNFFNSHEERDLQALAEGVQFAFDVFDAVGEPYAPYEVVEPTPGVDLRQDIKDHVFSHHATSTCRMGPKDDPDYCVDSEFRVNGVEGLRVVDGSVFPRTPGAFPVAPTFVISQKAFHVLEAGLKNEERGR</sequence>
<dbReference type="Proteomes" id="UP000029964">
    <property type="component" value="Unassembled WGS sequence"/>
</dbReference>
<dbReference type="Gene3D" id="3.50.50.60">
    <property type="entry name" value="FAD/NAD(P)-binding domain"/>
    <property type="match status" value="1"/>
</dbReference>
<evidence type="ECO:0000256" key="2">
    <source>
        <dbReference type="ARBA" id="ARBA00010790"/>
    </source>
</evidence>
<dbReference type="InterPro" id="IPR000172">
    <property type="entry name" value="GMC_OxRdtase_N"/>
</dbReference>
<feature type="chain" id="PRO_5001815312" evidence="6">
    <location>
        <begin position="17"/>
        <end position="644"/>
    </location>
</feature>
<feature type="signal peptide" evidence="6">
    <location>
        <begin position="1"/>
        <end position="16"/>
    </location>
</feature>
<feature type="domain" description="Glucose-methanol-choline oxidoreductase N-terminal" evidence="7">
    <location>
        <begin position="349"/>
        <end position="363"/>
    </location>
</feature>
<dbReference type="HOGENOM" id="CLU_002865_4_1_1"/>
<proteinExistence type="inferred from homology"/>
<dbReference type="SUPFAM" id="SSF54373">
    <property type="entry name" value="FAD-linked reductases, C-terminal domain"/>
    <property type="match status" value="1"/>
</dbReference>
<dbReference type="PIRSF" id="PIRSF000137">
    <property type="entry name" value="Alcohol_oxidase"/>
    <property type="match status" value="1"/>
</dbReference>
<accession>A0A086SY13</accession>
<dbReference type="Pfam" id="PF05199">
    <property type="entry name" value="GMC_oxred_C"/>
    <property type="match status" value="1"/>
</dbReference>
<dbReference type="PANTHER" id="PTHR11552">
    <property type="entry name" value="GLUCOSE-METHANOL-CHOLINE GMC OXIDOREDUCTASE"/>
    <property type="match status" value="1"/>
</dbReference>
<evidence type="ECO:0000256" key="4">
    <source>
        <dbReference type="ARBA" id="ARBA00022827"/>
    </source>
</evidence>
<evidence type="ECO:0000256" key="6">
    <source>
        <dbReference type="SAM" id="SignalP"/>
    </source>
</evidence>
<dbReference type="GO" id="GO:0050660">
    <property type="term" value="F:flavin adenine dinucleotide binding"/>
    <property type="evidence" value="ECO:0007669"/>
    <property type="project" value="InterPro"/>
</dbReference>
<dbReference type="InterPro" id="IPR012132">
    <property type="entry name" value="GMC_OxRdtase"/>
</dbReference>
<feature type="binding site" evidence="5">
    <location>
        <position position="607"/>
    </location>
    <ligand>
        <name>FAD</name>
        <dbReference type="ChEBI" id="CHEBI:57692"/>
    </ligand>
</feature>
<evidence type="ECO:0000256" key="3">
    <source>
        <dbReference type="ARBA" id="ARBA00022630"/>
    </source>
</evidence>
<dbReference type="Pfam" id="PF00732">
    <property type="entry name" value="GMC_oxred_N"/>
    <property type="match status" value="1"/>
</dbReference>
<evidence type="ECO:0000256" key="1">
    <source>
        <dbReference type="ARBA" id="ARBA00001974"/>
    </source>
</evidence>
<dbReference type="STRING" id="857340.A0A086SY13"/>
<gene>
    <name evidence="8" type="ORF">ACRE_072950</name>
</gene>
<dbReference type="InterPro" id="IPR007867">
    <property type="entry name" value="GMC_OxRtase_C"/>
</dbReference>
<dbReference type="PROSITE" id="PS00624">
    <property type="entry name" value="GMC_OXRED_2"/>
    <property type="match status" value="1"/>
</dbReference>
<evidence type="ECO:0000313" key="8">
    <source>
        <dbReference type="EMBL" id="KFH41995.1"/>
    </source>
</evidence>
<reference evidence="9" key="1">
    <citation type="journal article" date="2014" name="Genome Announc.">
        <title>Genome sequence and annotation of Acremonium chrysogenum, producer of the beta-lactam antibiotic cephalosporin C.</title>
        <authorList>
            <person name="Terfehr D."/>
            <person name="Dahlmann T.A."/>
            <person name="Specht T."/>
            <person name="Zadra I."/>
            <person name="Kuernsteiner H."/>
            <person name="Kueck U."/>
        </authorList>
    </citation>
    <scope>NUCLEOTIDE SEQUENCE [LARGE SCALE GENOMIC DNA]</scope>
    <source>
        <strain evidence="9">ATCC 11550 / CBS 779.69 / DSM 880 / IAM 14645 / JCM 23072 / IMI 49137</strain>
    </source>
</reference>
<dbReference type="InterPro" id="IPR036188">
    <property type="entry name" value="FAD/NAD-bd_sf"/>
</dbReference>
<dbReference type="GO" id="GO:0016614">
    <property type="term" value="F:oxidoreductase activity, acting on CH-OH group of donors"/>
    <property type="evidence" value="ECO:0007669"/>
    <property type="project" value="InterPro"/>
</dbReference>
<keyword evidence="9" id="KW-1185">Reference proteome</keyword>
<evidence type="ECO:0000259" key="7">
    <source>
        <dbReference type="PROSITE" id="PS00624"/>
    </source>
</evidence>
<dbReference type="SUPFAM" id="SSF51905">
    <property type="entry name" value="FAD/NAD(P)-binding domain"/>
    <property type="match status" value="1"/>
</dbReference>
<protein>
    <submittedName>
        <fullName evidence="8">Oxygen-dependent choline dehydrogenase-like protein</fullName>
    </submittedName>
</protein>
<evidence type="ECO:0000313" key="9">
    <source>
        <dbReference type="Proteomes" id="UP000029964"/>
    </source>
</evidence>
<keyword evidence="6" id="KW-0732">Signal</keyword>
<keyword evidence="3" id="KW-0285">Flavoprotein</keyword>
<keyword evidence="4 5" id="KW-0274">FAD</keyword>
<evidence type="ECO:0000256" key="5">
    <source>
        <dbReference type="PIRSR" id="PIRSR000137-2"/>
    </source>
</evidence>
<dbReference type="PANTHER" id="PTHR11552:SF147">
    <property type="entry name" value="CHOLINE DEHYDROGENASE, MITOCHONDRIAL"/>
    <property type="match status" value="1"/>
</dbReference>
<dbReference type="EMBL" id="JPKY01000108">
    <property type="protein sequence ID" value="KFH41995.1"/>
    <property type="molecule type" value="Genomic_DNA"/>
</dbReference>
<comment type="similarity">
    <text evidence="2">Belongs to the GMC oxidoreductase family.</text>
</comment>
<comment type="cofactor">
    <cofactor evidence="1 5">
        <name>FAD</name>
        <dbReference type="ChEBI" id="CHEBI:57692"/>
    </cofactor>
</comment>
<name>A0A086SY13_HAPC1</name>
<dbReference type="OrthoDB" id="269227at2759"/>
<organism evidence="8 9">
    <name type="scientific">Hapsidospora chrysogenum (strain ATCC 11550 / CBS 779.69 / DSM 880 / IAM 14645 / JCM 23072 / IMI 49137)</name>
    <name type="common">Acremonium chrysogenum</name>
    <dbReference type="NCBI Taxonomy" id="857340"/>
    <lineage>
        <taxon>Eukaryota</taxon>
        <taxon>Fungi</taxon>
        <taxon>Dikarya</taxon>
        <taxon>Ascomycota</taxon>
        <taxon>Pezizomycotina</taxon>
        <taxon>Sordariomycetes</taxon>
        <taxon>Hypocreomycetidae</taxon>
        <taxon>Hypocreales</taxon>
        <taxon>Bionectriaceae</taxon>
        <taxon>Hapsidospora</taxon>
    </lineage>
</organism>